<evidence type="ECO:0000256" key="6">
    <source>
        <dbReference type="ARBA" id="ARBA00023125"/>
    </source>
</evidence>
<evidence type="ECO:0000256" key="5">
    <source>
        <dbReference type="ARBA" id="ARBA00023015"/>
    </source>
</evidence>
<keyword evidence="4" id="KW-0862">Zinc</keyword>
<reference evidence="10" key="3">
    <citation type="submission" date="2019-06" db="EMBL/GenBank/DDBJ databases">
        <authorList>
            <person name="Poynton C."/>
            <person name="Hasenbein S."/>
            <person name="Benoit J.B."/>
            <person name="Sepulveda M.S."/>
            <person name="Poelchau M.F."/>
            <person name="Murali S.C."/>
            <person name="Chen S."/>
            <person name="Glastad K.M."/>
            <person name="Werren J.H."/>
            <person name="Vineis J.H."/>
            <person name="Bowen J.L."/>
            <person name="Friedrich M."/>
            <person name="Jones J."/>
            <person name="Robertson H.M."/>
            <person name="Feyereisen R."/>
            <person name="Mechler-Hickson A."/>
            <person name="Mathers N."/>
            <person name="Lee C.E."/>
            <person name="Colbourne J.K."/>
            <person name="Biales A."/>
            <person name="Johnston J.S."/>
            <person name="Wellborn G.A."/>
            <person name="Rosendale A.J."/>
            <person name="Cridge A.G."/>
            <person name="Munoz-Torres M.C."/>
            <person name="Bain P.A."/>
            <person name="Manny A.R."/>
            <person name="Major K.M."/>
            <person name="Lambert F.N."/>
            <person name="Vulpe C.D."/>
            <person name="Tuck P."/>
            <person name="Blalock B.J."/>
            <person name="Lin Y.-Y."/>
            <person name="Smith M.E."/>
            <person name="Ochoa-Acuna H."/>
            <person name="Chen M.-J.M."/>
            <person name="Childers C.P."/>
            <person name="Qu J."/>
            <person name="Dugan S."/>
            <person name="Lee S.L."/>
            <person name="Chao H."/>
            <person name="Dinh H."/>
            <person name="Han Y."/>
            <person name="Doddapaneni H."/>
            <person name="Worley K.C."/>
            <person name="Muzny D.M."/>
            <person name="Gibbs R.A."/>
            <person name="Richards S."/>
        </authorList>
    </citation>
    <scope>NUCLEOTIDE SEQUENCE</scope>
    <source>
        <strain evidence="10">HAZT.00-mixed</strain>
        <tissue evidence="10">Whole organism</tissue>
    </source>
</reference>
<reference evidence="10" key="2">
    <citation type="journal article" date="2018" name="Environ. Sci. Technol.">
        <title>The Toxicogenome of Hyalella azteca: A Model for Sediment Ecotoxicology and Evolutionary Toxicology.</title>
        <authorList>
            <person name="Poynton H.C."/>
            <person name="Hasenbein S."/>
            <person name="Benoit J.B."/>
            <person name="Sepulveda M.S."/>
            <person name="Poelchau M.F."/>
            <person name="Hughes D.S.T."/>
            <person name="Murali S.C."/>
            <person name="Chen S."/>
            <person name="Glastad K.M."/>
            <person name="Goodisman M.A.D."/>
            <person name="Werren J.H."/>
            <person name="Vineis J.H."/>
            <person name="Bowen J.L."/>
            <person name="Friedrich M."/>
            <person name="Jones J."/>
            <person name="Robertson H.M."/>
            <person name="Feyereisen R."/>
            <person name="Mechler-Hickson A."/>
            <person name="Mathers N."/>
            <person name="Lee C.E."/>
            <person name="Colbourne J.K."/>
            <person name="Biales A."/>
            <person name="Johnston J.S."/>
            <person name="Wellborn G.A."/>
            <person name="Rosendale A.J."/>
            <person name="Cridge A.G."/>
            <person name="Munoz-Torres M.C."/>
            <person name="Bain P.A."/>
            <person name="Manny A.R."/>
            <person name="Major K.M."/>
            <person name="Lambert F.N."/>
            <person name="Vulpe C.D."/>
            <person name="Tuck P."/>
            <person name="Blalock B.J."/>
            <person name="Lin Y.Y."/>
            <person name="Smith M.E."/>
            <person name="Ochoa-Acuna H."/>
            <person name="Chen M.M."/>
            <person name="Childers C.P."/>
            <person name="Qu J."/>
            <person name="Dugan S."/>
            <person name="Lee S.L."/>
            <person name="Chao H."/>
            <person name="Dinh H."/>
            <person name="Han Y."/>
            <person name="Doddapaneni H."/>
            <person name="Worley K.C."/>
            <person name="Muzny D.M."/>
            <person name="Gibbs R.A."/>
            <person name="Richards S."/>
        </authorList>
    </citation>
    <scope>NUCLEOTIDE SEQUENCE</scope>
    <source>
        <strain evidence="10">HAZT.00-mixed</strain>
        <tissue evidence="10">Whole organism</tissue>
    </source>
</reference>
<dbReference type="GO" id="GO:0003700">
    <property type="term" value="F:DNA-binding transcription factor activity"/>
    <property type="evidence" value="ECO:0007669"/>
    <property type="project" value="TreeGrafter"/>
</dbReference>
<evidence type="ECO:0000256" key="9">
    <source>
        <dbReference type="SAM" id="MobiDB-lite"/>
    </source>
</evidence>
<evidence type="ECO:0000313" key="10">
    <source>
        <dbReference type="EMBL" id="KAA0184082.1"/>
    </source>
</evidence>
<dbReference type="PANTHER" id="PTHR13006:SF9">
    <property type="entry name" value="GLUCOSE TRANSPORTER 4 ENHANCER FACTOR, ISOFORM G"/>
    <property type="match status" value="1"/>
</dbReference>
<gene>
    <name evidence="10" type="ORF">HAZT_HAZT000845</name>
</gene>
<evidence type="ECO:0000256" key="3">
    <source>
        <dbReference type="ARBA" id="ARBA00022771"/>
    </source>
</evidence>
<reference evidence="10" key="1">
    <citation type="submission" date="2014-08" db="EMBL/GenBank/DDBJ databases">
        <authorList>
            <person name="Murali S."/>
            <person name="Richards S."/>
            <person name="Bandaranaike D."/>
            <person name="Bellair M."/>
            <person name="Blankenburg K."/>
            <person name="Chao H."/>
            <person name="Dinh H."/>
            <person name="Doddapaneni H."/>
            <person name="Dugan-Rocha S."/>
            <person name="Elkadiri S."/>
            <person name="Gnanaolivu R."/>
            <person name="Hughes D."/>
            <person name="Lee S."/>
            <person name="Li M."/>
            <person name="Ming W."/>
            <person name="Munidasa M."/>
            <person name="Muniz J."/>
            <person name="Nguyen L."/>
            <person name="Osuji N."/>
            <person name="Pu L.-L."/>
            <person name="Puazo M."/>
            <person name="Skinner E."/>
            <person name="Qu C."/>
            <person name="Quiroz J."/>
            <person name="Raj R."/>
            <person name="Weissenberger G."/>
            <person name="Xin Y."/>
            <person name="Zou X."/>
            <person name="Han Y."/>
            <person name="Worley K."/>
            <person name="Muzny D."/>
            <person name="Gibbs R."/>
        </authorList>
    </citation>
    <scope>NUCLEOTIDE SEQUENCE</scope>
    <source>
        <strain evidence="10">HAZT.00-mixed</strain>
        <tissue evidence="10">Whole organism</tissue>
    </source>
</reference>
<dbReference type="InterPro" id="IPR052253">
    <property type="entry name" value="CR1/CR2-DNA-binding_regulator"/>
</dbReference>
<proteinExistence type="predicted"/>
<dbReference type="SMART" id="SM01366">
    <property type="entry name" value="c-clamp"/>
    <property type="match status" value="1"/>
</dbReference>
<keyword evidence="7" id="KW-0804">Transcription</keyword>
<keyword evidence="2" id="KW-0479">Metal-binding</keyword>
<dbReference type="EMBL" id="JQDR03017231">
    <property type="protein sequence ID" value="KAA0184082.1"/>
    <property type="molecule type" value="Genomic_DNA"/>
</dbReference>
<sequence length="104" mass="11377">MIGNTTSISHFTPTPPPHLYLYFPLHPCTPTDSPLVPQTCSNEALGAGGGKVRVTSSPKASPGRGGKRGGESKKCRKYYGMEQKNEWCTQCRWKKACSRFVNSS</sequence>
<feature type="region of interest" description="Disordered" evidence="9">
    <location>
        <begin position="45"/>
        <end position="74"/>
    </location>
</feature>
<dbReference type="AlphaFoldDB" id="A0A6A0GRC3"/>
<evidence type="ECO:0008006" key="11">
    <source>
        <dbReference type="Google" id="ProtNLM"/>
    </source>
</evidence>
<comment type="subcellular location">
    <subcellularLocation>
        <location evidence="1">Nucleus</location>
    </subcellularLocation>
</comment>
<comment type="caution">
    <text evidence="10">The sequence shown here is derived from an EMBL/GenBank/DDBJ whole genome shotgun (WGS) entry which is preliminary data.</text>
</comment>
<keyword evidence="5" id="KW-0805">Transcription regulation</keyword>
<dbReference type="Proteomes" id="UP000711488">
    <property type="component" value="Unassembled WGS sequence"/>
</dbReference>
<dbReference type="PANTHER" id="PTHR13006">
    <property type="entry name" value="PAPILLOMAVIRUS REGULATORY FACTOR PRF-1"/>
    <property type="match status" value="1"/>
</dbReference>
<dbReference type="OrthoDB" id="5950721at2759"/>
<organism evidence="10">
    <name type="scientific">Hyalella azteca</name>
    <name type="common">Amphipod</name>
    <dbReference type="NCBI Taxonomy" id="294128"/>
    <lineage>
        <taxon>Eukaryota</taxon>
        <taxon>Metazoa</taxon>
        <taxon>Ecdysozoa</taxon>
        <taxon>Arthropoda</taxon>
        <taxon>Crustacea</taxon>
        <taxon>Multicrustacea</taxon>
        <taxon>Malacostraca</taxon>
        <taxon>Eumalacostraca</taxon>
        <taxon>Peracarida</taxon>
        <taxon>Amphipoda</taxon>
        <taxon>Senticaudata</taxon>
        <taxon>Talitrida</taxon>
        <taxon>Talitroidea</taxon>
        <taxon>Hyalellidae</taxon>
        <taxon>Hyalella</taxon>
    </lineage>
</organism>
<name>A0A6A0GRC3_HYAAZ</name>
<evidence type="ECO:0000256" key="1">
    <source>
        <dbReference type="ARBA" id="ARBA00004123"/>
    </source>
</evidence>
<evidence type="ECO:0000256" key="4">
    <source>
        <dbReference type="ARBA" id="ARBA00022833"/>
    </source>
</evidence>
<dbReference type="GO" id="GO:0006357">
    <property type="term" value="P:regulation of transcription by RNA polymerase II"/>
    <property type="evidence" value="ECO:0007669"/>
    <property type="project" value="TreeGrafter"/>
</dbReference>
<dbReference type="GO" id="GO:0005634">
    <property type="term" value="C:nucleus"/>
    <property type="evidence" value="ECO:0007669"/>
    <property type="project" value="UniProtKB-SubCell"/>
</dbReference>
<keyword evidence="3" id="KW-0863">Zinc-finger</keyword>
<evidence type="ECO:0000256" key="2">
    <source>
        <dbReference type="ARBA" id="ARBA00022723"/>
    </source>
</evidence>
<evidence type="ECO:0000256" key="7">
    <source>
        <dbReference type="ARBA" id="ARBA00023163"/>
    </source>
</evidence>
<evidence type="ECO:0000256" key="8">
    <source>
        <dbReference type="ARBA" id="ARBA00023242"/>
    </source>
</evidence>
<protein>
    <recommendedName>
        <fullName evidence="11">Zinc finger protein 704</fullName>
    </recommendedName>
</protein>
<keyword evidence="6" id="KW-0238">DNA-binding</keyword>
<dbReference type="GO" id="GO:0008270">
    <property type="term" value="F:zinc ion binding"/>
    <property type="evidence" value="ECO:0007669"/>
    <property type="project" value="UniProtKB-KW"/>
</dbReference>
<accession>A0A6A0GRC3</accession>
<keyword evidence="8" id="KW-0539">Nucleus</keyword>
<dbReference type="GO" id="GO:0000978">
    <property type="term" value="F:RNA polymerase II cis-regulatory region sequence-specific DNA binding"/>
    <property type="evidence" value="ECO:0007669"/>
    <property type="project" value="TreeGrafter"/>
</dbReference>